<dbReference type="STRING" id="1048205.AB852_01735"/>
<dbReference type="AlphaFoldDB" id="A0A1Q4VCI9"/>
<gene>
    <name evidence="2" type="ORF">AB852_01735</name>
</gene>
<dbReference type="Pfam" id="PF00092">
    <property type="entry name" value="VWA"/>
    <property type="match status" value="1"/>
</dbReference>
<dbReference type="SUPFAM" id="SSF53300">
    <property type="entry name" value="vWA-like"/>
    <property type="match status" value="1"/>
</dbReference>
<dbReference type="PROSITE" id="PS50234">
    <property type="entry name" value="VWFA"/>
    <property type="match status" value="1"/>
</dbReference>
<dbReference type="RefSeq" id="WP_073782874.1">
    <property type="nucleotide sequence ID" value="NZ_CP108638.1"/>
</dbReference>
<dbReference type="Gene3D" id="3.40.50.410">
    <property type="entry name" value="von Willebrand factor, type A domain"/>
    <property type="match status" value="1"/>
</dbReference>
<dbReference type="InterPro" id="IPR002035">
    <property type="entry name" value="VWF_A"/>
</dbReference>
<evidence type="ECO:0000313" key="3">
    <source>
        <dbReference type="Proteomes" id="UP000186455"/>
    </source>
</evidence>
<dbReference type="Proteomes" id="UP000186455">
    <property type="component" value="Unassembled WGS sequence"/>
</dbReference>
<comment type="caution">
    <text evidence="2">The sequence shown here is derived from an EMBL/GenBank/DDBJ whole genome shotgun (WGS) entry which is preliminary data.</text>
</comment>
<accession>A0A1Q4VCI9</accession>
<feature type="domain" description="VWFA" evidence="1">
    <location>
        <begin position="5"/>
        <end position="183"/>
    </location>
</feature>
<dbReference type="InterPro" id="IPR036465">
    <property type="entry name" value="vWFA_dom_sf"/>
</dbReference>
<name>A0A1Q4VCI9_9ACTN</name>
<sequence>MQILPFYLVCDESGSMNGDPLDSINSALPELHREISTNPTVADKTRFCLIGFSSDAKVLQPLVDLSDIDTLPGLAAGGLTAYGEAFRTLLGCIESDVAALKAEGHDVYRPVVFFLSDGGPTDDDWQQAHKELIDARYRPNIIAFGIGEADRATIGHVANFRAFMQQDRTVSAAQALREFAASLTRSIVRSASSIPADGSGGFNLAVDETVPGFTTVSLDKL</sequence>
<protein>
    <submittedName>
        <fullName evidence="2">von Willebrand factor A</fullName>
    </submittedName>
</protein>
<dbReference type="EMBL" id="LFBV01000001">
    <property type="protein sequence ID" value="OKH95565.1"/>
    <property type="molecule type" value="Genomic_DNA"/>
</dbReference>
<proteinExistence type="predicted"/>
<reference evidence="2 3" key="1">
    <citation type="submission" date="2015-06" db="EMBL/GenBank/DDBJ databases">
        <title>Cloning and characterization of the uncialamcin biosynthetic gene cluster.</title>
        <authorList>
            <person name="Yan X."/>
            <person name="Huang T."/>
            <person name="Ge H."/>
            <person name="Shen B."/>
        </authorList>
    </citation>
    <scope>NUCLEOTIDE SEQUENCE [LARGE SCALE GENOMIC DNA]</scope>
    <source>
        <strain evidence="2 3">DCA2648</strain>
    </source>
</reference>
<evidence type="ECO:0000313" key="2">
    <source>
        <dbReference type="EMBL" id="OKH95565.1"/>
    </source>
</evidence>
<evidence type="ECO:0000259" key="1">
    <source>
        <dbReference type="PROSITE" id="PS50234"/>
    </source>
</evidence>
<dbReference type="GeneID" id="96793626"/>
<dbReference type="SMART" id="SM00327">
    <property type="entry name" value="VWA"/>
    <property type="match status" value="1"/>
</dbReference>
<organism evidence="2 3">
    <name type="scientific">Streptomyces uncialis</name>
    <dbReference type="NCBI Taxonomy" id="1048205"/>
    <lineage>
        <taxon>Bacteria</taxon>
        <taxon>Bacillati</taxon>
        <taxon>Actinomycetota</taxon>
        <taxon>Actinomycetes</taxon>
        <taxon>Kitasatosporales</taxon>
        <taxon>Streptomycetaceae</taxon>
        <taxon>Streptomyces</taxon>
    </lineage>
</organism>
<keyword evidence="3" id="KW-1185">Reference proteome</keyword>